<evidence type="ECO:0000259" key="6">
    <source>
        <dbReference type="PROSITE" id="PS50850"/>
    </source>
</evidence>
<reference evidence="7" key="1">
    <citation type="journal article" date="2014" name="Int. J. Syst. Evol. Microbiol.">
        <title>Complete genome sequence of Corynebacterium casei LMG S-19264T (=DSM 44701T), isolated from a smear-ripened cheese.</title>
        <authorList>
            <consortium name="US DOE Joint Genome Institute (JGI-PGF)"/>
            <person name="Walter F."/>
            <person name="Albersmeier A."/>
            <person name="Kalinowski J."/>
            <person name="Ruckert C."/>
        </authorList>
    </citation>
    <scope>NUCLEOTIDE SEQUENCE</scope>
    <source>
        <strain evidence="7">CCM 8606</strain>
    </source>
</reference>
<dbReference type="AlphaFoldDB" id="A0A8J3AK55"/>
<feature type="transmembrane region" description="Helical" evidence="5">
    <location>
        <begin position="118"/>
        <end position="136"/>
    </location>
</feature>
<organism evidence="7 8">
    <name type="scientific">Galliscardovia ingluviei</name>
    <dbReference type="NCBI Taxonomy" id="1769422"/>
    <lineage>
        <taxon>Bacteria</taxon>
        <taxon>Bacillati</taxon>
        <taxon>Actinomycetota</taxon>
        <taxon>Actinomycetes</taxon>
        <taxon>Bifidobacteriales</taxon>
        <taxon>Bifidobacteriaceae</taxon>
        <taxon>Galliscardovia</taxon>
    </lineage>
</organism>
<dbReference type="InterPro" id="IPR011701">
    <property type="entry name" value="MFS"/>
</dbReference>
<evidence type="ECO:0000256" key="2">
    <source>
        <dbReference type="ARBA" id="ARBA00022692"/>
    </source>
</evidence>
<name>A0A8J3AK55_9BIFI</name>
<feature type="transmembrane region" description="Helical" evidence="5">
    <location>
        <begin position="176"/>
        <end position="201"/>
    </location>
</feature>
<feature type="transmembrane region" description="Helical" evidence="5">
    <location>
        <begin position="344"/>
        <end position="361"/>
    </location>
</feature>
<gene>
    <name evidence="7" type="ORF">GCM10007377_10220</name>
</gene>
<keyword evidence="4 5" id="KW-0472">Membrane</keyword>
<keyword evidence="2 5" id="KW-0812">Transmembrane</keyword>
<reference evidence="7" key="2">
    <citation type="submission" date="2020-09" db="EMBL/GenBank/DDBJ databases">
        <authorList>
            <person name="Sun Q."/>
            <person name="Sedlacek I."/>
        </authorList>
    </citation>
    <scope>NUCLEOTIDE SEQUENCE</scope>
    <source>
        <strain evidence="7">CCM 8606</strain>
    </source>
</reference>
<dbReference type="EMBL" id="BMDH01000002">
    <property type="protein sequence ID" value="GGI14295.1"/>
    <property type="molecule type" value="Genomic_DNA"/>
</dbReference>
<dbReference type="Proteomes" id="UP000619536">
    <property type="component" value="Unassembled WGS sequence"/>
</dbReference>
<feature type="transmembrane region" description="Helical" evidence="5">
    <location>
        <begin position="30"/>
        <end position="52"/>
    </location>
</feature>
<feature type="transmembrane region" description="Helical" evidence="5">
    <location>
        <begin position="59"/>
        <end position="80"/>
    </location>
</feature>
<dbReference type="GO" id="GO:0022857">
    <property type="term" value="F:transmembrane transporter activity"/>
    <property type="evidence" value="ECO:0007669"/>
    <property type="project" value="InterPro"/>
</dbReference>
<evidence type="ECO:0000256" key="1">
    <source>
        <dbReference type="ARBA" id="ARBA00004651"/>
    </source>
</evidence>
<feature type="transmembrane region" description="Helical" evidence="5">
    <location>
        <begin position="287"/>
        <end position="309"/>
    </location>
</feature>
<dbReference type="RefSeq" id="WP_188355181.1">
    <property type="nucleotide sequence ID" value="NZ_BMDH01000002.1"/>
</dbReference>
<keyword evidence="8" id="KW-1185">Reference proteome</keyword>
<dbReference type="PROSITE" id="PS50850">
    <property type="entry name" value="MFS"/>
    <property type="match status" value="1"/>
</dbReference>
<feature type="transmembrane region" description="Helical" evidence="5">
    <location>
        <begin position="252"/>
        <end position="281"/>
    </location>
</feature>
<comment type="caution">
    <text evidence="7">The sequence shown here is derived from an EMBL/GenBank/DDBJ whole genome shotgun (WGS) entry which is preliminary data.</text>
</comment>
<evidence type="ECO:0000256" key="5">
    <source>
        <dbReference type="SAM" id="Phobius"/>
    </source>
</evidence>
<dbReference type="GO" id="GO:0005886">
    <property type="term" value="C:plasma membrane"/>
    <property type="evidence" value="ECO:0007669"/>
    <property type="project" value="UniProtKB-SubCell"/>
</dbReference>
<dbReference type="SUPFAM" id="SSF103473">
    <property type="entry name" value="MFS general substrate transporter"/>
    <property type="match status" value="1"/>
</dbReference>
<accession>A0A8J3AK55</accession>
<dbReference type="InterPro" id="IPR036259">
    <property type="entry name" value="MFS_trans_sf"/>
</dbReference>
<feature type="transmembrane region" description="Helical" evidence="5">
    <location>
        <begin position="321"/>
        <end position="338"/>
    </location>
</feature>
<evidence type="ECO:0000256" key="4">
    <source>
        <dbReference type="ARBA" id="ARBA00023136"/>
    </source>
</evidence>
<feature type="transmembrane region" description="Helical" evidence="5">
    <location>
        <begin position="408"/>
        <end position="429"/>
    </location>
</feature>
<protein>
    <submittedName>
        <fullName evidence="7">MFS transporter</fullName>
    </submittedName>
</protein>
<dbReference type="Gene3D" id="1.20.1250.20">
    <property type="entry name" value="MFS general substrate transporter like domains"/>
    <property type="match status" value="2"/>
</dbReference>
<dbReference type="Pfam" id="PF07690">
    <property type="entry name" value="MFS_1"/>
    <property type="match status" value="1"/>
</dbReference>
<sequence>MSALHAIRDINHRLFAGYAELLRIPQTPRFAIGAVIASIPFPMIGMTITISVQNHYGSYGLAGALTAVQAIALAVLGPQFGKLIDKFGQKQVSIPIIIVWTLAAIAMVTAINLQAPPWLLYCIVPFLAFVPPWGAMSRARWTYLLKGKPAKINQALSLSSVFDECMWVVGNPLASILAVISGILAFSFTGICVLIGAAMFLSVTSYTPPSQTELAKASGLTRAQYRAKEAQRSAQLQSDTSSAKRAARSASLWGTGMIAICATWFSVGAFQSATGISIIAFAKEQNMAQYTGFVFACFSFSSLMGALIYGAKNWMIPLWKRFYFCLAVVNIGIGSFVFAKHLWVIMIIYLLIGVCQAPTWINGNQIMLHLVPPSRFTEGVAWMGAMNAIGSSFGSAIAGQFIDRYGSHGGFVAVTTLALISLLVAFVGFKQIKTSTETPVLNEVQV</sequence>
<dbReference type="InterPro" id="IPR020846">
    <property type="entry name" value="MFS_dom"/>
</dbReference>
<evidence type="ECO:0000313" key="7">
    <source>
        <dbReference type="EMBL" id="GGI14295.1"/>
    </source>
</evidence>
<comment type="subcellular location">
    <subcellularLocation>
        <location evidence="1">Cell membrane</location>
        <topology evidence="1">Multi-pass membrane protein</topology>
    </subcellularLocation>
</comment>
<feature type="transmembrane region" description="Helical" evidence="5">
    <location>
        <begin position="92"/>
        <end position="111"/>
    </location>
</feature>
<evidence type="ECO:0000313" key="8">
    <source>
        <dbReference type="Proteomes" id="UP000619536"/>
    </source>
</evidence>
<feature type="domain" description="Major facilitator superfamily (MFS) profile" evidence="6">
    <location>
        <begin position="252"/>
        <end position="446"/>
    </location>
</feature>
<proteinExistence type="predicted"/>
<feature type="transmembrane region" description="Helical" evidence="5">
    <location>
        <begin position="381"/>
        <end position="402"/>
    </location>
</feature>
<dbReference type="PANTHER" id="PTHR23542:SF1">
    <property type="entry name" value="MAJOR FACILITATOR SUPERFAMILY (MFS) PROFILE DOMAIN-CONTAINING PROTEIN"/>
    <property type="match status" value="1"/>
</dbReference>
<keyword evidence="3 5" id="KW-1133">Transmembrane helix</keyword>
<dbReference type="PANTHER" id="PTHR23542">
    <property type="match status" value="1"/>
</dbReference>
<evidence type="ECO:0000256" key="3">
    <source>
        <dbReference type="ARBA" id="ARBA00022989"/>
    </source>
</evidence>